<proteinExistence type="inferred from homology"/>
<dbReference type="InterPro" id="IPR003752">
    <property type="entry name" value="DiS_bond_form_DsbB/BdbC"/>
</dbReference>
<keyword evidence="4 12" id="KW-0812">Transmembrane</keyword>
<keyword evidence="5" id="KW-0249">Electron transport</keyword>
<dbReference type="EMBL" id="CAEZYU010000064">
    <property type="protein sequence ID" value="CAB4746852.1"/>
    <property type="molecule type" value="Genomic_DNA"/>
</dbReference>
<evidence type="ECO:0000256" key="2">
    <source>
        <dbReference type="ARBA" id="ARBA00007602"/>
    </source>
</evidence>
<feature type="transmembrane region" description="Helical" evidence="12">
    <location>
        <begin position="59"/>
        <end position="79"/>
    </location>
</feature>
<dbReference type="PANTHER" id="PTHR43469">
    <property type="entry name" value="DISULFIDE FORMATION PROTEIN-RELATED"/>
    <property type="match status" value="1"/>
</dbReference>
<evidence type="ECO:0000313" key="14">
    <source>
        <dbReference type="EMBL" id="CAB4746852.1"/>
    </source>
</evidence>
<keyword evidence="11" id="KW-0676">Redox-active center</keyword>
<keyword evidence="10" id="KW-0143">Chaperone</keyword>
<keyword evidence="6 12" id="KW-1133">Transmembrane helix</keyword>
<keyword evidence="3" id="KW-0813">Transport</keyword>
<evidence type="ECO:0000256" key="12">
    <source>
        <dbReference type="SAM" id="Phobius"/>
    </source>
</evidence>
<dbReference type="SUPFAM" id="SSF158442">
    <property type="entry name" value="DsbB-like"/>
    <property type="match status" value="1"/>
</dbReference>
<evidence type="ECO:0000256" key="1">
    <source>
        <dbReference type="ARBA" id="ARBA00004141"/>
    </source>
</evidence>
<evidence type="ECO:0000256" key="10">
    <source>
        <dbReference type="ARBA" id="ARBA00023186"/>
    </source>
</evidence>
<keyword evidence="8 12" id="KW-0472">Membrane</keyword>
<evidence type="ECO:0000256" key="3">
    <source>
        <dbReference type="ARBA" id="ARBA00022448"/>
    </source>
</evidence>
<name>A0A6J6CIJ8_9ZZZZ</name>
<evidence type="ECO:0000256" key="8">
    <source>
        <dbReference type="ARBA" id="ARBA00023136"/>
    </source>
</evidence>
<dbReference type="Pfam" id="PF02600">
    <property type="entry name" value="DsbB"/>
    <property type="match status" value="1"/>
</dbReference>
<accession>A0A6J6CIJ8</accession>
<keyword evidence="9" id="KW-1015">Disulfide bond</keyword>
<keyword evidence="7" id="KW-0560">Oxidoreductase</keyword>
<evidence type="ECO:0000256" key="7">
    <source>
        <dbReference type="ARBA" id="ARBA00023002"/>
    </source>
</evidence>
<dbReference type="InterPro" id="IPR012187">
    <property type="entry name" value="Disulphide_bond_form_BdbC"/>
</dbReference>
<evidence type="ECO:0000256" key="4">
    <source>
        <dbReference type="ARBA" id="ARBA00022692"/>
    </source>
</evidence>
<evidence type="ECO:0000256" key="5">
    <source>
        <dbReference type="ARBA" id="ARBA00022982"/>
    </source>
</evidence>
<dbReference type="EMBL" id="CAEZSF010000177">
    <property type="protein sequence ID" value="CAB4549628.1"/>
    <property type="molecule type" value="Genomic_DNA"/>
</dbReference>
<feature type="transmembrane region" description="Helical" evidence="12">
    <location>
        <begin position="6"/>
        <end position="33"/>
    </location>
</feature>
<dbReference type="AlphaFoldDB" id="A0A6J6CIJ8"/>
<feature type="transmembrane region" description="Helical" evidence="12">
    <location>
        <begin position="91"/>
        <end position="110"/>
    </location>
</feature>
<sequence>MDVDTVTLFLALMAVLGIAFLLVCLVFFLIAVIHGSRTKAKRPALPASLLPLRNGVGQAALPLAFGVALTCMLGSLYMSEIAKFPPCELCWFQRIAMYPQVLLLGIAALRRDVLVKWYCVPLAMIGLGISIYHYLVERFPSTVTYSCTGEVPCSTVWVWKFHFLSIPAMAGIGFALITVLALLARTEPLTVNNEAVLASTAPKSETEEL</sequence>
<comment type="subcellular location">
    <subcellularLocation>
        <location evidence="1">Membrane</location>
        <topology evidence="1">Multi-pass membrane protein</topology>
    </subcellularLocation>
</comment>
<dbReference type="Gene3D" id="1.20.1550.10">
    <property type="entry name" value="DsbB-like"/>
    <property type="match status" value="1"/>
</dbReference>
<dbReference type="GO" id="GO:0016020">
    <property type="term" value="C:membrane"/>
    <property type="evidence" value="ECO:0007669"/>
    <property type="project" value="UniProtKB-SubCell"/>
</dbReference>
<dbReference type="NCBIfam" id="NF002849">
    <property type="entry name" value="PRK03113.1"/>
    <property type="match status" value="1"/>
</dbReference>
<reference evidence="13" key="1">
    <citation type="submission" date="2020-05" db="EMBL/GenBank/DDBJ databases">
        <authorList>
            <person name="Chiriac C."/>
            <person name="Salcher M."/>
            <person name="Ghai R."/>
            <person name="Kavagutti S V."/>
        </authorList>
    </citation>
    <scope>NUCLEOTIDE SEQUENCE</scope>
</reference>
<evidence type="ECO:0000313" key="13">
    <source>
        <dbReference type="EMBL" id="CAB4549628.1"/>
    </source>
</evidence>
<evidence type="ECO:0000256" key="6">
    <source>
        <dbReference type="ARBA" id="ARBA00022989"/>
    </source>
</evidence>
<comment type="similarity">
    <text evidence="2">Belongs to the DsbB family. BdbC subfamily.</text>
</comment>
<evidence type="ECO:0000256" key="9">
    <source>
        <dbReference type="ARBA" id="ARBA00023157"/>
    </source>
</evidence>
<dbReference type="InterPro" id="IPR023380">
    <property type="entry name" value="DsbB-like_sf"/>
</dbReference>
<evidence type="ECO:0000256" key="11">
    <source>
        <dbReference type="ARBA" id="ARBA00023284"/>
    </source>
</evidence>
<dbReference type="PANTHER" id="PTHR43469:SF1">
    <property type="entry name" value="SPBETA PROPHAGE-DERIVED DISULFIDE BOND FORMATION PROTEIN B"/>
    <property type="match status" value="1"/>
</dbReference>
<feature type="transmembrane region" description="Helical" evidence="12">
    <location>
        <begin position="161"/>
        <end position="183"/>
    </location>
</feature>
<gene>
    <name evidence="13" type="ORF">UFOPK1358_01537</name>
    <name evidence="14" type="ORF">UFOPK2766_01414</name>
</gene>
<feature type="transmembrane region" description="Helical" evidence="12">
    <location>
        <begin position="117"/>
        <end position="135"/>
    </location>
</feature>
<dbReference type="GO" id="GO:0015035">
    <property type="term" value="F:protein-disulfide reductase activity"/>
    <property type="evidence" value="ECO:0007669"/>
    <property type="project" value="InterPro"/>
</dbReference>
<organism evidence="13">
    <name type="scientific">freshwater metagenome</name>
    <dbReference type="NCBI Taxonomy" id="449393"/>
    <lineage>
        <taxon>unclassified sequences</taxon>
        <taxon>metagenomes</taxon>
        <taxon>ecological metagenomes</taxon>
    </lineage>
</organism>
<protein>
    <submittedName>
        <fullName evidence="13">Unannotated protein</fullName>
    </submittedName>
</protein>
<dbReference type="GO" id="GO:0006457">
    <property type="term" value="P:protein folding"/>
    <property type="evidence" value="ECO:0007669"/>
    <property type="project" value="InterPro"/>
</dbReference>